<keyword evidence="1" id="KW-1015">Disulfide bond</keyword>
<dbReference type="InterPro" id="IPR036249">
    <property type="entry name" value="Thioredoxin-like_sf"/>
</dbReference>
<organism evidence="4 5">
    <name type="scientific">Tigheibacillus jepli</name>
    <dbReference type="NCBI Taxonomy" id="3035914"/>
    <lineage>
        <taxon>Bacteria</taxon>
        <taxon>Bacillati</taxon>
        <taxon>Bacillota</taxon>
        <taxon>Bacilli</taxon>
        <taxon>Bacillales</taxon>
        <taxon>Bacillaceae</taxon>
        <taxon>Tigheibacillus</taxon>
    </lineage>
</organism>
<dbReference type="PROSITE" id="PS00194">
    <property type="entry name" value="THIOREDOXIN_1"/>
    <property type="match status" value="1"/>
</dbReference>
<dbReference type="InterPro" id="IPR017937">
    <property type="entry name" value="Thioredoxin_CS"/>
</dbReference>
<feature type="region of interest" description="Disordered" evidence="2">
    <location>
        <begin position="32"/>
        <end position="56"/>
    </location>
</feature>
<dbReference type="PANTHER" id="PTHR42852:SF13">
    <property type="entry name" value="PROTEIN DIPZ"/>
    <property type="match status" value="1"/>
</dbReference>
<evidence type="ECO:0000256" key="2">
    <source>
        <dbReference type="SAM" id="MobiDB-lite"/>
    </source>
</evidence>
<proteinExistence type="predicted"/>
<dbReference type="Proteomes" id="UP001228376">
    <property type="component" value="Unassembled WGS sequence"/>
</dbReference>
<feature type="domain" description="Thioredoxin" evidence="3">
    <location>
        <begin position="59"/>
        <end position="196"/>
    </location>
</feature>
<dbReference type="InterPro" id="IPR000866">
    <property type="entry name" value="AhpC/TSA"/>
</dbReference>
<protein>
    <submittedName>
        <fullName evidence="4">TlpA disulfide reductase family protein</fullName>
    </submittedName>
</protein>
<dbReference type="InterPro" id="IPR050553">
    <property type="entry name" value="Thioredoxin_ResA/DsbE_sf"/>
</dbReference>
<reference evidence="4 5" key="1">
    <citation type="submission" date="2023-10" db="EMBL/GenBank/DDBJ databases">
        <title>179-bfca-hs.</title>
        <authorList>
            <person name="Miliotis G."/>
            <person name="Sengupta P."/>
            <person name="Hameed A."/>
            <person name="Chuvochina M."/>
            <person name="Mcdonagh F."/>
            <person name="Simpson A.C."/>
            <person name="Singh N.K."/>
            <person name="Rekha P.D."/>
            <person name="Raman K."/>
            <person name="Hugenholtz P."/>
            <person name="Venkateswaran K."/>
        </authorList>
    </citation>
    <scope>NUCLEOTIDE SEQUENCE [LARGE SCALE GENOMIC DNA]</scope>
    <source>
        <strain evidence="4 5">179-BFC-A-HS</strain>
    </source>
</reference>
<comment type="caution">
    <text evidence="4">The sequence shown here is derived from an EMBL/GenBank/DDBJ whole genome shotgun (WGS) entry which is preliminary data.</text>
</comment>
<dbReference type="RefSeq" id="WP_306066583.1">
    <property type="nucleotide sequence ID" value="NZ_JAROCA020000002.1"/>
</dbReference>
<dbReference type="Pfam" id="PF00578">
    <property type="entry name" value="AhpC-TSA"/>
    <property type="match status" value="1"/>
</dbReference>
<evidence type="ECO:0000256" key="1">
    <source>
        <dbReference type="ARBA" id="ARBA00023157"/>
    </source>
</evidence>
<dbReference type="EMBL" id="JAROCA020000002">
    <property type="protein sequence ID" value="MDY0406479.1"/>
    <property type="molecule type" value="Genomic_DNA"/>
</dbReference>
<gene>
    <name evidence="4" type="ORF">P5G51_014900</name>
</gene>
<dbReference type="Gene3D" id="3.40.30.10">
    <property type="entry name" value="Glutaredoxin"/>
    <property type="match status" value="1"/>
</dbReference>
<sequence length="196" mass="21905">MKKIIFIIVIVGMLGYATYEFISSKDEASEEIKENTGGAMITSPAPDQGETQNSMNTGLTKGDVAPDFSLKTLDGETVHLSDFKGKRVLVNFWATWCPPCRAEIPDLQKLYNKKDVTILAVNLTASEKNEATVSDFVQEFEMSFPVLKDVDEDVSTAYQVRAYPTSYMIDSKGRIQFVALGAMNYDQMVQELEKMK</sequence>
<accession>A0ABU5CJI2</accession>
<dbReference type="CDD" id="cd02966">
    <property type="entry name" value="TlpA_like_family"/>
    <property type="match status" value="1"/>
</dbReference>
<keyword evidence="5" id="KW-1185">Reference proteome</keyword>
<name>A0ABU5CJI2_9BACI</name>
<dbReference type="PROSITE" id="PS51352">
    <property type="entry name" value="THIOREDOXIN_2"/>
    <property type="match status" value="1"/>
</dbReference>
<dbReference type="SUPFAM" id="SSF52833">
    <property type="entry name" value="Thioredoxin-like"/>
    <property type="match status" value="1"/>
</dbReference>
<evidence type="ECO:0000313" key="4">
    <source>
        <dbReference type="EMBL" id="MDY0406479.1"/>
    </source>
</evidence>
<dbReference type="PANTHER" id="PTHR42852">
    <property type="entry name" value="THIOL:DISULFIDE INTERCHANGE PROTEIN DSBE"/>
    <property type="match status" value="1"/>
</dbReference>
<evidence type="ECO:0000313" key="5">
    <source>
        <dbReference type="Proteomes" id="UP001228376"/>
    </source>
</evidence>
<dbReference type="InterPro" id="IPR013766">
    <property type="entry name" value="Thioredoxin_domain"/>
</dbReference>
<evidence type="ECO:0000259" key="3">
    <source>
        <dbReference type="PROSITE" id="PS51352"/>
    </source>
</evidence>